<comment type="caution">
    <text evidence="2">The sequence shown here is derived from an EMBL/GenBank/DDBJ whole genome shotgun (WGS) entry which is preliminary data.</text>
</comment>
<dbReference type="EMBL" id="CALNXK010000115">
    <property type="protein sequence ID" value="CAH3160047.1"/>
    <property type="molecule type" value="Genomic_DNA"/>
</dbReference>
<keyword evidence="3" id="KW-1185">Reference proteome</keyword>
<evidence type="ECO:0000313" key="3">
    <source>
        <dbReference type="Proteomes" id="UP001159405"/>
    </source>
</evidence>
<evidence type="ECO:0000256" key="1">
    <source>
        <dbReference type="SAM" id="Phobius"/>
    </source>
</evidence>
<keyword evidence="1" id="KW-1133">Transmembrane helix</keyword>
<reference evidence="2 3" key="1">
    <citation type="submission" date="2022-05" db="EMBL/GenBank/DDBJ databases">
        <authorList>
            <consortium name="Genoscope - CEA"/>
            <person name="William W."/>
        </authorList>
    </citation>
    <scope>NUCLEOTIDE SEQUENCE [LARGE SCALE GENOMIC DNA]</scope>
</reference>
<proteinExistence type="predicted"/>
<evidence type="ECO:0000313" key="2">
    <source>
        <dbReference type="EMBL" id="CAH3160047.1"/>
    </source>
</evidence>
<dbReference type="Proteomes" id="UP001159405">
    <property type="component" value="Unassembled WGS sequence"/>
</dbReference>
<feature type="transmembrane region" description="Helical" evidence="1">
    <location>
        <begin position="21"/>
        <end position="41"/>
    </location>
</feature>
<keyword evidence="1" id="KW-0472">Membrane</keyword>
<organism evidence="2 3">
    <name type="scientific">Porites lobata</name>
    <dbReference type="NCBI Taxonomy" id="104759"/>
    <lineage>
        <taxon>Eukaryota</taxon>
        <taxon>Metazoa</taxon>
        <taxon>Cnidaria</taxon>
        <taxon>Anthozoa</taxon>
        <taxon>Hexacorallia</taxon>
        <taxon>Scleractinia</taxon>
        <taxon>Fungiina</taxon>
        <taxon>Poritidae</taxon>
        <taxon>Porites</taxon>
    </lineage>
</organism>
<protein>
    <submittedName>
        <fullName evidence="2">Uncharacterized protein</fullName>
    </submittedName>
</protein>
<accession>A0ABN8Q9R9</accession>
<sequence length="155" mass="17330">MGHAYARMAIQAKTATKHPLWNVRIGIIIVVTIKYAALFLLHQVLADAVQIICSAREVVFIVASDLGASVSEYGLEHCSFRRKYTPQADQPSFYCVFNSRGCQFQATKMLKTTLKTYGETVETSRCHNTGGATIHRQTKDKIEDIKKESFISVVT</sequence>
<name>A0ABN8Q9R9_9CNID</name>
<keyword evidence="1" id="KW-0812">Transmembrane</keyword>
<gene>
    <name evidence="2" type="ORF">PLOB_00003891</name>
</gene>